<name>A0A4Y2FNJ5_ARAVE</name>
<dbReference type="SUPFAM" id="SSF54695">
    <property type="entry name" value="POZ domain"/>
    <property type="match status" value="1"/>
</dbReference>
<feature type="compositionally biased region" description="Polar residues" evidence="1">
    <location>
        <begin position="1827"/>
        <end position="1849"/>
    </location>
</feature>
<feature type="compositionally biased region" description="Basic and acidic residues" evidence="1">
    <location>
        <begin position="1647"/>
        <end position="1662"/>
    </location>
</feature>
<feature type="compositionally biased region" description="Basic and acidic residues" evidence="1">
    <location>
        <begin position="1592"/>
        <end position="1615"/>
    </location>
</feature>
<dbReference type="Gene3D" id="3.30.710.10">
    <property type="entry name" value="Potassium Channel Kv1.1, Chain A"/>
    <property type="match status" value="1"/>
</dbReference>
<dbReference type="PROSITE" id="PS50097">
    <property type="entry name" value="BTB"/>
    <property type="match status" value="1"/>
</dbReference>
<feature type="compositionally biased region" description="Polar residues" evidence="1">
    <location>
        <begin position="937"/>
        <end position="947"/>
    </location>
</feature>
<dbReference type="CDD" id="cd18490">
    <property type="entry name" value="BACK_BTBD8"/>
    <property type="match status" value="1"/>
</dbReference>
<feature type="compositionally biased region" description="Basic and acidic residues" evidence="1">
    <location>
        <begin position="341"/>
        <end position="373"/>
    </location>
</feature>
<protein>
    <submittedName>
        <fullName evidence="3">BTB/POZ domain-containing protein 8</fullName>
    </submittedName>
</protein>
<dbReference type="Pfam" id="PF26017">
    <property type="entry name" value="BACK_BTBD8"/>
    <property type="match status" value="1"/>
</dbReference>
<feature type="region of interest" description="Disordered" evidence="1">
    <location>
        <begin position="841"/>
        <end position="872"/>
    </location>
</feature>
<dbReference type="OrthoDB" id="409642at2759"/>
<feature type="compositionally biased region" description="Basic and acidic residues" evidence="1">
    <location>
        <begin position="279"/>
        <end position="290"/>
    </location>
</feature>
<feature type="compositionally biased region" description="Polar residues" evidence="1">
    <location>
        <begin position="1729"/>
        <end position="1746"/>
    </location>
</feature>
<dbReference type="CDD" id="cd18286">
    <property type="entry name" value="BTB2_POZ_BTBD8"/>
    <property type="match status" value="1"/>
</dbReference>
<feature type="compositionally biased region" description="Basic residues" evidence="1">
    <location>
        <begin position="1417"/>
        <end position="1428"/>
    </location>
</feature>
<feature type="region of interest" description="Disordered" evidence="1">
    <location>
        <begin position="1549"/>
        <end position="1669"/>
    </location>
</feature>
<evidence type="ECO:0000313" key="4">
    <source>
        <dbReference type="Proteomes" id="UP000499080"/>
    </source>
</evidence>
<feature type="compositionally biased region" description="Polar residues" evidence="1">
    <location>
        <begin position="1755"/>
        <end position="1772"/>
    </location>
</feature>
<feature type="domain" description="BTB" evidence="2">
    <location>
        <begin position="1051"/>
        <end position="1118"/>
    </location>
</feature>
<dbReference type="PANTHER" id="PTHR22427:SF7">
    <property type="entry name" value="GH15728P"/>
    <property type="match status" value="1"/>
</dbReference>
<dbReference type="CDD" id="cd14733">
    <property type="entry name" value="BACK"/>
    <property type="match status" value="1"/>
</dbReference>
<accession>A0A4Y2FNJ5</accession>
<feature type="region of interest" description="Disordered" evidence="1">
    <location>
        <begin position="1718"/>
        <end position="1882"/>
    </location>
</feature>
<organism evidence="3 4">
    <name type="scientific">Araneus ventricosus</name>
    <name type="common">Orbweaver spider</name>
    <name type="synonym">Epeira ventricosa</name>
    <dbReference type="NCBI Taxonomy" id="182803"/>
    <lineage>
        <taxon>Eukaryota</taxon>
        <taxon>Metazoa</taxon>
        <taxon>Ecdysozoa</taxon>
        <taxon>Arthropoda</taxon>
        <taxon>Chelicerata</taxon>
        <taxon>Arachnida</taxon>
        <taxon>Araneae</taxon>
        <taxon>Araneomorphae</taxon>
        <taxon>Entelegynae</taxon>
        <taxon>Araneoidea</taxon>
        <taxon>Araneidae</taxon>
        <taxon>Araneus</taxon>
    </lineage>
</organism>
<proteinExistence type="predicted"/>
<dbReference type="EMBL" id="BGPR01000956">
    <property type="protein sequence ID" value="GBM41204.1"/>
    <property type="molecule type" value="Genomic_DNA"/>
</dbReference>
<dbReference type="InterPro" id="IPR043225">
    <property type="entry name" value="BACK_BTBD8"/>
</dbReference>
<dbReference type="PANTHER" id="PTHR22427">
    <property type="entry name" value="GH15728P"/>
    <property type="match status" value="1"/>
</dbReference>
<feature type="compositionally biased region" description="Basic and acidic residues" evidence="1">
    <location>
        <begin position="1446"/>
        <end position="1457"/>
    </location>
</feature>
<comment type="caution">
    <text evidence="3">The sequence shown here is derived from an EMBL/GenBank/DDBJ whole genome shotgun (WGS) entry which is preliminary data.</text>
</comment>
<gene>
    <name evidence="3" type="primary">BTBD8</name>
    <name evidence="3" type="ORF">AVEN_10247_1</name>
</gene>
<keyword evidence="4" id="KW-1185">Reference proteome</keyword>
<feature type="compositionally biased region" description="Polar residues" evidence="1">
    <location>
        <begin position="1435"/>
        <end position="1445"/>
    </location>
</feature>
<feature type="compositionally biased region" description="Polar residues" evidence="1">
    <location>
        <begin position="1616"/>
        <end position="1626"/>
    </location>
</feature>
<sequence>MASSKTRAWGPTHPSAAFLVKCAKEREKLRSTLQTQLREHMICMLQNNIFSDTLIGVNSKEKENNSETKTFVQQQSDLPQLFPAHKALLKVRTPNFFSHLNEHQESILGVESYNSFLQESELLHFLKKVYTDDDIRKHECEALHLSKKYIELLHHNKAPVNKHILEVDEFEKESVHSSCTDNFVTPKTSPVSPEAKSNVLELFGTAQNQTNMMKTSNTNVMVRSNSNTYKVRGHVNGELHIDTSVEREFSSPNQLEVGVLYESKRSNGKLSRQSPKSIDVQKPELGHDGNDSDEDSEPGEFSNVGSMVRSNTFDLETQGCLEEAAIDDSIEWCYRESPANDSKDLENQKENQKDNYPSRRNESTGFFLHDHSPSPRSNLFRSPFAKEPSFNNSQELESASPGYHFRRFDGSMSDSGFMSHSTFSLISDAGYSNSIASSLIMSSDGMSSSPVTIGSDANGSLSEKSRKLSGSMFPFYIDINNLPPPSPDTAKGRKSSPSHTYMYIDARTQNVDADSQSRKSNLHTSYKEFFSGMEVRNAYPKKEPLMKAQSTSHLDAYKGEVKTYDLSDFREKLRPQSCYMYVDLDSVQKENKESNHHSKFNSLVTKEPSSVAMFINLNDEVIQENNCGRIKNDDLSSSTIKASDEEFEKDFSVKDYKISNSAWAGRQRRKLSDSSLSLNQMENKPNFFSLTKHRESRSATALDRQQVNGYEGVSQFKNSPNSRKSRSAHRYSDGIYYDNLYQQKIPTNNYNSLDRKIFKDPKTYAAKDLKAFDQTFRLIQNISKNEESSGSCSNLGKAFAEKLLIEDKVKWKSTGDMEKPNCIPGSEDAGLLPMSPILRRKSKSKDVQEPSKPPVVVKASTKPQDVDAMKFPPTLIDESLKLSDKAIKDDAKSDVAPSPTPSHKKTEKGEDSNSSESLKLGSDPLSESSDTKPKNANCMSRSGSSHVSAGEGETSLDKLVVKEKTTYSPLSISISCDLEDDSETIYSEVSDISSSTGAISGVASLERRWKESQNQQLDFSSQNLRKMYHMLEACSKLGEDLLRMFLDEIDTDIIIEVDGKQIKAHRCILASRCKYFASLLRVNNCEKNTSTISLEGFSYPAVHFALCHIYSGAMNIPKDCNISELTLLADMLHLETLTDVIVFHLKMHYCHFFHRPCLQCSQGVVECLPLAAVCGLNELRDKCIYWLGKNFTRTWTNKSFAALSEELRDLCYNVTVHNLSIDTVIDMTLNCDRLLTTLPQLKWTEPVFGMITRLLQDCIHFMAKNFNQILKSEGFLALGKGQSWNVTALEEDIISSIELMTPDVACKSYESVNQLIRLAESIENTEYGEFTQNFLDLLHKISRHCERYLIQNANKVVHCQSWACLSPQVQKRIKDAAVIVFEFEKPTAPPPRLSSLQRKLKKQNEGEDFGCLERSTYPKKGRATHNKKYQRDISPKNSNSQCSQESPERSLQRRESDNLIKKIVSPIKEEAHYSSVENSMQDTSCDLLSGGLNPYYSPARSHLSNKAYIDTHEEDSLRDLQDLPQDQINHGELGSESQMLCSIASLDMDDSRSPAHCSDNPDSLEANEISSDSKDDVDLSVSAEDGSNPEKGVNEKPEVLHKNFEAPSSDEKEICTKSSPSDTSLPKPSLLIPVRDKNSSHQVPSPIEKEAQSGIHRDESPIKKSHGKSHLPLAKMHILEENKSCAVESKSKDLVAEIDADSRMVSHCLQEAEMLEQQLSRKLQRQHQKGSSNLSHYMQNSPSRTRVPSDHHGSSKSYGSRLQKASSTSQIKNLVATPSRGRSPGRGTKSSASSPSVGHPPKIMRCNESAKEKMAARKLSHSPKGAVSSSIGSFRSTESVTNVHKQLSGSGVLATPKRVSSRSNRSKVITVSNVRSSAVGPK</sequence>
<feature type="region of interest" description="Disordered" evidence="1">
    <location>
        <begin position="1411"/>
        <end position="1457"/>
    </location>
</feature>
<feature type="region of interest" description="Disordered" evidence="1">
    <location>
        <begin position="339"/>
        <end position="398"/>
    </location>
</feature>
<reference evidence="3 4" key="1">
    <citation type="journal article" date="2019" name="Sci. Rep.">
        <title>Orb-weaving spider Araneus ventricosus genome elucidates the spidroin gene catalogue.</title>
        <authorList>
            <person name="Kono N."/>
            <person name="Nakamura H."/>
            <person name="Ohtoshi R."/>
            <person name="Moran D.A.P."/>
            <person name="Shinohara A."/>
            <person name="Yoshida Y."/>
            <person name="Fujiwara M."/>
            <person name="Mori M."/>
            <person name="Tomita M."/>
            <person name="Arakawa K."/>
        </authorList>
    </citation>
    <scope>NUCLEOTIDE SEQUENCE [LARGE SCALE GENOMIC DNA]</scope>
</reference>
<dbReference type="InterPro" id="IPR011333">
    <property type="entry name" value="SKP1/BTB/POZ_sf"/>
</dbReference>
<evidence type="ECO:0000256" key="1">
    <source>
        <dbReference type="SAM" id="MobiDB-lite"/>
    </source>
</evidence>
<dbReference type="InterPro" id="IPR000210">
    <property type="entry name" value="BTB/POZ_dom"/>
</dbReference>
<feature type="region of interest" description="Disordered" evidence="1">
    <location>
        <begin position="265"/>
        <end position="305"/>
    </location>
</feature>
<evidence type="ECO:0000313" key="3">
    <source>
        <dbReference type="EMBL" id="GBM41204.1"/>
    </source>
</evidence>
<feature type="region of interest" description="Disordered" evidence="1">
    <location>
        <begin position="887"/>
        <end position="953"/>
    </location>
</feature>
<evidence type="ECO:0000259" key="2">
    <source>
        <dbReference type="PROSITE" id="PS50097"/>
    </source>
</evidence>
<dbReference type="SMART" id="SM00225">
    <property type="entry name" value="BTB"/>
    <property type="match status" value="1"/>
</dbReference>
<dbReference type="Pfam" id="PF00651">
    <property type="entry name" value="BTB"/>
    <property type="match status" value="1"/>
</dbReference>
<dbReference type="Proteomes" id="UP000499080">
    <property type="component" value="Unassembled WGS sequence"/>
</dbReference>
<feature type="compositionally biased region" description="Low complexity" evidence="1">
    <location>
        <begin position="1857"/>
        <end position="1868"/>
    </location>
</feature>